<dbReference type="InterPro" id="IPR052791">
    <property type="entry name" value="SSM1_domain"/>
</dbReference>
<dbReference type="PROSITE" id="PS00678">
    <property type="entry name" value="WD_REPEATS_1"/>
    <property type="match status" value="1"/>
</dbReference>
<dbReference type="GO" id="GO:0009166">
    <property type="term" value="P:nucleotide catabolic process"/>
    <property type="evidence" value="ECO:0007669"/>
    <property type="project" value="TreeGrafter"/>
</dbReference>
<feature type="compositionally biased region" description="Low complexity" evidence="4">
    <location>
        <begin position="99"/>
        <end position="112"/>
    </location>
</feature>
<dbReference type="AlphaFoldDB" id="A0AAD2GZ05"/>
<organism evidence="6 7">
    <name type="scientific">Mycena citricolor</name>
    <dbReference type="NCBI Taxonomy" id="2018698"/>
    <lineage>
        <taxon>Eukaryota</taxon>
        <taxon>Fungi</taxon>
        <taxon>Dikarya</taxon>
        <taxon>Basidiomycota</taxon>
        <taxon>Agaricomycotina</taxon>
        <taxon>Agaricomycetes</taxon>
        <taxon>Agaricomycetidae</taxon>
        <taxon>Agaricales</taxon>
        <taxon>Marasmiineae</taxon>
        <taxon>Mycenaceae</taxon>
        <taxon>Mycena</taxon>
    </lineage>
</organism>
<sequence length="1059" mass="113115">MTRQGHCDTTRVESLLRLVLVLSLTAPTIVLSFSAISARSVVHIPDPASTQVNNAPVPALDDPFHSTPLPLASRHPSGFVIPKIQISMTTSAVSTPKRSVSGSASHSVVGKGTPRSVSAQRTPRRVTSAPLPAHTTPPSFALQEALEEGDERDAFGSNGAALVMTGGTSDVFWDDDGRTSVGGEEGEVDEEFDEALAGLRTLHTRKCMHFKRLLERAHASSAAQLHALQAEIQMLRARPVGTATDTGDGAMECICRRKGGYWDGYLPPDVDRLDSSLSSDPSISALQSQIHRMSRASRSRLMRTLLDVSLPGDIPLQILMLQKYQTKARDIVGALAPPLALRVLLHVPVPHLLRVCAVVNRRWANLTRLPALWRAHCLAITRGDPAPPTPPADPSGWLPLYRALARREGNWRSGTPQGMKFLNGHTTFVTVLILRGTRLISGSYDGTIRFWDLAKSKGEMVRCLEVGKPVSCVDYLAGEEVFVVGFHDVGRVHLFSAITYTPLQQLAGHLNGIRAVAMSSKNLVSAGADKALVCWDWRAGSKIVRFGQQTTINVGVQIVQGADRSEGERVVSVTIDGVVRVFSIRGSRYRELAHGLDQSLDRREMISQFRLAELGGGDPVLMSKLFHVGRAPDNMLQWFAAKGSKMTCATKSVILHLQWQEGEGEDVPESAPPAQSIEKEAEKPPMARSRTISARSSVSGKSPKGQSPRPINSIASPTTKRPSLLPQTPSQRKRLSTLASPGAGDFSINELSTGSVRSSSMSTSVSGRGPRATPTPSAARPGVPQRRGSLIPPPAERRLSASVSTMSTGGRSSTGGVPKLSLSMTAATKNGANRLSLAATPTSATGSGISTRTGTPVSASGRSVSSATTNTPTALDPVFFPVRFGRAAILTAPPKIVGIVETPTDVAVGAVDPRKRRVVTATRFSSRVGAVRKIFVTTHEETKEPTTEVEIDLAATPLSGIWGALAVPPYSDSRGLKGQLPNKFAGMATPEKNPMAMAMSHEEVVVGCADGCIYVMNFSGYDYDKDEVLEDGAPGTPQPVLEGNPDAGFDEDILAGRVQ</sequence>
<evidence type="ECO:0008006" key="8">
    <source>
        <dbReference type="Google" id="ProtNLM"/>
    </source>
</evidence>
<proteinExistence type="predicted"/>
<dbReference type="InterPro" id="IPR019775">
    <property type="entry name" value="WD40_repeat_CS"/>
</dbReference>
<dbReference type="GO" id="GO:0008252">
    <property type="term" value="F:nucleotidase activity"/>
    <property type="evidence" value="ECO:0007669"/>
    <property type="project" value="TreeGrafter"/>
</dbReference>
<dbReference type="PROSITE" id="PS50082">
    <property type="entry name" value="WD_REPEATS_2"/>
    <property type="match status" value="2"/>
</dbReference>
<dbReference type="EMBL" id="CAVNYO010000078">
    <property type="protein sequence ID" value="CAK5264994.1"/>
    <property type="molecule type" value="Genomic_DNA"/>
</dbReference>
<evidence type="ECO:0000256" key="2">
    <source>
        <dbReference type="ARBA" id="ARBA00022737"/>
    </source>
</evidence>
<accession>A0AAD2GZ05</accession>
<reference evidence="6" key="1">
    <citation type="submission" date="2023-11" db="EMBL/GenBank/DDBJ databases">
        <authorList>
            <person name="De Vega J J."/>
            <person name="De Vega J J."/>
        </authorList>
    </citation>
    <scope>NUCLEOTIDE SEQUENCE</scope>
</reference>
<evidence type="ECO:0000313" key="6">
    <source>
        <dbReference type="EMBL" id="CAK5264994.1"/>
    </source>
</evidence>
<feature type="compositionally biased region" description="Polar residues" evidence="4">
    <location>
        <begin position="709"/>
        <end position="730"/>
    </location>
</feature>
<feature type="transmembrane region" description="Helical" evidence="5">
    <location>
        <begin position="15"/>
        <end position="36"/>
    </location>
</feature>
<dbReference type="InterPro" id="IPR036322">
    <property type="entry name" value="WD40_repeat_dom_sf"/>
</dbReference>
<protein>
    <recommendedName>
        <fullName evidence="8">F-box/WD repeat-containing protein 7</fullName>
    </recommendedName>
</protein>
<feature type="region of interest" description="Disordered" evidence="4">
    <location>
        <begin position="841"/>
        <end position="869"/>
    </location>
</feature>
<feature type="compositionally biased region" description="Low complexity" evidence="4">
    <location>
        <begin position="752"/>
        <end position="782"/>
    </location>
</feature>
<evidence type="ECO:0000313" key="7">
    <source>
        <dbReference type="Proteomes" id="UP001295794"/>
    </source>
</evidence>
<keyword evidence="5" id="KW-1133">Transmembrane helix</keyword>
<dbReference type="Gene3D" id="2.130.10.10">
    <property type="entry name" value="YVTN repeat-like/Quinoprotein amine dehydrogenase"/>
    <property type="match status" value="1"/>
</dbReference>
<dbReference type="SMART" id="SM00320">
    <property type="entry name" value="WD40"/>
    <property type="match status" value="4"/>
</dbReference>
<dbReference type="SUPFAM" id="SSF81383">
    <property type="entry name" value="F-box domain"/>
    <property type="match status" value="1"/>
</dbReference>
<dbReference type="InterPro" id="IPR001680">
    <property type="entry name" value="WD40_rpt"/>
</dbReference>
<dbReference type="Pfam" id="PF00400">
    <property type="entry name" value="WD40"/>
    <property type="match status" value="2"/>
</dbReference>
<keyword evidence="5" id="KW-0472">Membrane</keyword>
<evidence type="ECO:0000256" key="4">
    <source>
        <dbReference type="SAM" id="MobiDB-lite"/>
    </source>
</evidence>
<dbReference type="PROSITE" id="PS50294">
    <property type="entry name" value="WD_REPEATS_REGION"/>
    <property type="match status" value="1"/>
</dbReference>
<dbReference type="InterPro" id="IPR036047">
    <property type="entry name" value="F-box-like_dom_sf"/>
</dbReference>
<dbReference type="Gene3D" id="1.20.1280.50">
    <property type="match status" value="1"/>
</dbReference>
<feature type="region of interest" description="Disordered" evidence="4">
    <location>
        <begin position="661"/>
        <end position="819"/>
    </location>
</feature>
<dbReference type="SUPFAM" id="SSF50978">
    <property type="entry name" value="WD40 repeat-like"/>
    <property type="match status" value="1"/>
</dbReference>
<feature type="repeat" description="WD" evidence="3">
    <location>
        <begin position="506"/>
        <end position="545"/>
    </location>
</feature>
<feature type="repeat" description="WD" evidence="3">
    <location>
        <begin position="422"/>
        <end position="461"/>
    </location>
</feature>
<dbReference type="PANTHER" id="PTHR47438:SF1">
    <property type="entry name" value="PHOSPHATE METABOLISM PROTEIN 8-RELATED"/>
    <property type="match status" value="1"/>
</dbReference>
<evidence type="ECO:0000256" key="5">
    <source>
        <dbReference type="SAM" id="Phobius"/>
    </source>
</evidence>
<feature type="compositionally biased region" description="Polar residues" evidence="4">
    <location>
        <begin position="690"/>
        <end position="700"/>
    </location>
</feature>
<evidence type="ECO:0000256" key="3">
    <source>
        <dbReference type="PROSITE-ProRule" id="PRU00221"/>
    </source>
</evidence>
<keyword evidence="5" id="KW-0812">Transmembrane</keyword>
<dbReference type="InterPro" id="IPR015943">
    <property type="entry name" value="WD40/YVTN_repeat-like_dom_sf"/>
</dbReference>
<feature type="compositionally biased region" description="Low complexity" evidence="4">
    <location>
        <begin position="804"/>
        <end position="816"/>
    </location>
</feature>
<name>A0AAD2GZ05_9AGAR</name>
<keyword evidence="7" id="KW-1185">Reference proteome</keyword>
<feature type="region of interest" description="Disordered" evidence="4">
    <location>
        <begin position="1028"/>
        <end position="1059"/>
    </location>
</feature>
<comment type="caution">
    <text evidence="6">The sequence shown here is derived from an EMBL/GenBank/DDBJ whole genome shotgun (WGS) entry which is preliminary data.</text>
</comment>
<keyword evidence="1 3" id="KW-0853">WD repeat</keyword>
<keyword evidence="2" id="KW-0677">Repeat</keyword>
<evidence type="ECO:0000256" key="1">
    <source>
        <dbReference type="ARBA" id="ARBA00022574"/>
    </source>
</evidence>
<dbReference type="Proteomes" id="UP001295794">
    <property type="component" value="Unassembled WGS sequence"/>
</dbReference>
<dbReference type="PANTHER" id="PTHR47438">
    <property type="entry name" value="PHOSPHATE METABOLISM PROTEIN 8-RELATED"/>
    <property type="match status" value="1"/>
</dbReference>
<dbReference type="GO" id="GO:0006206">
    <property type="term" value="P:pyrimidine nucleobase metabolic process"/>
    <property type="evidence" value="ECO:0007669"/>
    <property type="project" value="TreeGrafter"/>
</dbReference>
<gene>
    <name evidence="6" type="ORF">MYCIT1_LOCUS5636</name>
</gene>
<feature type="region of interest" description="Disordered" evidence="4">
    <location>
        <begin position="92"/>
        <end position="137"/>
    </location>
</feature>